<gene>
    <name evidence="1" type="ORF">AWM75_01035</name>
</gene>
<keyword evidence="2" id="KW-1185">Reference proteome</keyword>
<dbReference type="STRING" id="128944.AWM75_01035"/>
<accession>A0A0X8FL69</accession>
<dbReference type="AlphaFoldDB" id="A0A0X8FL69"/>
<evidence type="ECO:0000313" key="2">
    <source>
        <dbReference type="Proteomes" id="UP000062260"/>
    </source>
</evidence>
<dbReference type="EMBL" id="CP014163">
    <property type="protein sequence ID" value="AMB98662.1"/>
    <property type="molecule type" value="Genomic_DNA"/>
</dbReference>
<dbReference type="KEGG" id="auh:AWM75_01035"/>
<dbReference type="RefSeq" id="WP_067977321.1">
    <property type="nucleotide sequence ID" value="NZ_CP014163.1"/>
</dbReference>
<organism evidence="1 2">
    <name type="scientific">Aerococcus urinaehominis</name>
    <dbReference type="NCBI Taxonomy" id="128944"/>
    <lineage>
        <taxon>Bacteria</taxon>
        <taxon>Bacillati</taxon>
        <taxon>Bacillota</taxon>
        <taxon>Bacilli</taxon>
        <taxon>Lactobacillales</taxon>
        <taxon>Aerococcaceae</taxon>
        <taxon>Aerococcus</taxon>
    </lineage>
</organism>
<dbReference type="OrthoDB" id="2135898at2"/>
<reference evidence="2" key="2">
    <citation type="submission" date="2016-01" db="EMBL/GenBank/DDBJ databases">
        <title>Six Aerococcus type strain genome sequencing and assembly using PacBio and Illumina Hiseq.</title>
        <authorList>
            <person name="Carkaci D."/>
            <person name="Dargis R."/>
            <person name="Nielsen X.C."/>
            <person name="Skovgaard O."/>
            <person name="Fuursted K."/>
            <person name="Christensen J.J."/>
        </authorList>
    </citation>
    <scope>NUCLEOTIDE SEQUENCE [LARGE SCALE GENOMIC DNA]</scope>
    <source>
        <strain evidence="2">CCUG42038B</strain>
    </source>
</reference>
<sequence length="171" mass="19779">MADLSQQKRAIMAAQFGKYMPLVADVSYQELVDAQIPLQFEFKKIDDQAAFYMVINGYMAAFSNHLQKHNLIQRGHHYRQGAEINSDLEAAYLQAAWQVYEAIKKQEAALGKKNRTSVEVTWDRLFYDSLVELHDQQEALFNHLGQDFTDLDPDKKKNETVVPKWIRGVDK</sequence>
<name>A0A0X8FL69_9LACT</name>
<reference evidence="1 2" key="1">
    <citation type="journal article" date="2016" name="Genome Announc.">
        <title>Complete Genome Sequences of Aerococcus christensenii CCUG 28831T, Aerococcus sanguinicola CCUG 43001T, Aerococcus urinae CCUG 36881T, Aerococcus urinaeequi CCUG 28094T, Aerococcus urinaehominis CCUG 42038 BT, and Aerococcus viridans CCUG 4311T.</title>
        <authorList>
            <person name="Carkaci D."/>
            <person name="Dargis R."/>
            <person name="Nielsen X.C."/>
            <person name="Skovgaard O."/>
            <person name="Fuursted K."/>
            <person name="Christensen J.J."/>
        </authorList>
    </citation>
    <scope>NUCLEOTIDE SEQUENCE [LARGE SCALE GENOMIC DNA]</scope>
    <source>
        <strain evidence="1 2">CCUG42038B</strain>
    </source>
</reference>
<dbReference type="Proteomes" id="UP000062260">
    <property type="component" value="Chromosome"/>
</dbReference>
<evidence type="ECO:0000313" key="1">
    <source>
        <dbReference type="EMBL" id="AMB98662.1"/>
    </source>
</evidence>
<protein>
    <submittedName>
        <fullName evidence="1">Uncharacterized protein</fullName>
    </submittedName>
</protein>
<proteinExistence type="predicted"/>